<dbReference type="InterPro" id="IPR017850">
    <property type="entry name" value="Alkaline_phosphatase_core_sf"/>
</dbReference>
<dbReference type="AlphaFoldDB" id="A0A2S1KPX8"/>
<keyword evidence="9" id="KW-0464">Manganese</keyword>
<dbReference type="PANTHER" id="PTHR47371">
    <property type="entry name" value="LIPOTEICHOIC ACID SYNTHASE"/>
    <property type="match status" value="1"/>
</dbReference>
<dbReference type="CDD" id="cd16015">
    <property type="entry name" value="LTA_synthase"/>
    <property type="match status" value="1"/>
</dbReference>
<feature type="active site" evidence="8">
    <location>
        <position position="313"/>
    </location>
</feature>
<feature type="binding site" evidence="9">
    <location>
        <position position="431"/>
    </location>
    <ligand>
        <name>substrate</name>
    </ligand>
</feature>
<feature type="transmembrane region" description="Helical" evidence="12">
    <location>
        <begin position="20"/>
        <end position="42"/>
    </location>
</feature>
<feature type="region of interest" description="Disordered" evidence="11">
    <location>
        <begin position="672"/>
        <end position="739"/>
    </location>
</feature>
<evidence type="ECO:0000256" key="9">
    <source>
        <dbReference type="PIRSR" id="PIRSR005091-2"/>
    </source>
</evidence>
<evidence type="ECO:0000313" key="14">
    <source>
        <dbReference type="EMBL" id="AWF95070.1"/>
    </source>
</evidence>
<dbReference type="Proteomes" id="UP000244870">
    <property type="component" value="Chromosome"/>
</dbReference>
<gene>
    <name evidence="14" type="ORF">B6254_0649</name>
</gene>
<evidence type="ECO:0000256" key="3">
    <source>
        <dbReference type="ARBA" id="ARBA00009983"/>
    </source>
</evidence>
<feature type="binding site" evidence="10">
    <location>
        <position position="490"/>
    </location>
    <ligand>
        <name>Mn(2+)</name>
        <dbReference type="ChEBI" id="CHEBI:29035"/>
    </ligand>
</feature>
<comment type="subcellular location">
    <subcellularLocation>
        <location evidence="1">Cell membrane</location>
        <topology evidence="1">Multi-pass membrane protein</topology>
    </subcellularLocation>
</comment>
<evidence type="ECO:0000256" key="1">
    <source>
        <dbReference type="ARBA" id="ARBA00004651"/>
    </source>
</evidence>
<feature type="domain" description="Sulfatase N-terminal" evidence="13">
    <location>
        <begin position="261"/>
        <end position="555"/>
    </location>
</feature>
<dbReference type="Gene3D" id="3.30.1120.170">
    <property type="match status" value="1"/>
</dbReference>
<feature type="compositionally biased region" description="Basic and acidic residues" evidence="11">
    <location>
        <begin position="672"/>
        <end position="684"/>
    </location>
</feature>
<dbReference type="RefSeq" id="WP_423841182.1">
    <property type="nucleotide sequence ID" value="NZ_CP059699.1"/>
</dbReference>
<evidence type="ECO:0000256" key="10">
    <source>
        <dbReference type="PIRSR" id="PIRSR005091-3"/>
    </source>
</evidence>
<proteinExistence type="inferred from homology"/>
<feature type="transmembrane region" description="Helical" evidence="12">
    <location>
        <begin position="139"/>
        <end position="156"/>
    </location>
</feature>
<dbReference type="Pfam" id="PF00884">
    <property type="entry name" value="Sulfatase"/>
    <property type="match status" value="1"/>
</dbReference>
<feature type="transmembrane region" description="Helical" evidence="12">
    <location>
        <begin position="57"/>
        <end position="77"/>
    </location>
</feature>
<feature type="binding site" evidence="10">
    <location>
        <position position="269"/>
    </location>
    <ligand>
        <name>Mn(2+)</name>
        <dbReference type="ChEBI" id="CHEBI:29035"/>
    </ligand>
</feature>
<evidence type="ECO:0000256" key="6">
    <source>
        <dbReference type="ARBA" id="ARBA00022989"/>
    </source>
</evidence>
<reference evidence="14 15" key="1">
    <citation type="submission" date="2017-04" db="EMBL/GenBank/DDBJ databases">
        <title>Weissella cibaria strain m2 complete genome.</title>
        <authorList>
            <person name="Pan Q."/>
            <person name="Tan M."/>
            <person name="Yao F."/>
            <person name="Su S."/>
        </authorList>
    </citation>
    <scope>NUCLEOTIDE SEQUENCE [LARGE SCALE GENOMIC DNA]</scope>
    <source>
        <strain evidence="14 15">M2</strain>
    </source>
</reference>
<evidence type="ECO:0000256" key="2">
    <source>
        <dbReference type="ARBA" id="ARBA00004936"/>
    </source>
</evidence>
<evidence type="ECO:0000256" key="12">
    <source>
        <dbReference type="SAM" id="Phobius"/>
    </source>
</evidence>
<feature type="transmembrane region" description="Helical" evidence="12">
    <location>
        <begin position="84"/>
        <end position="104"/>
    </location>
</feature>
<feature type="binding site" evidence="10">
    <location>
        <position position="313"/>
    </location>
    <ligand>
        <name>Mn(2+)</name>
        <dbReference type="ChEBI" id="CHEBI:29035"/>
    </ligand>
</feature>
<dbReference type="PIRSF" id="PIRSF005091">
    <property type="entry name" value="Mmb_sulf_HI1246"/>
    <property type="match status" value="1"/>
</dbReference>
<keyword evidence="5 12" id="KW-0812">Transmembrane</keyword>
<dbReference type="InterPro" id="IPR050448">
    <property type="entry name" value="OpgB/LTA_synthase_biosynth"/>
</dbReference>
<dbReference type="PANTHER" id="PTHR47371:SF3">
    <property type="entry name" value="PHOSPHOGLYCEROL TRANSFERASE I"/>
    <property type="match status" value="1"/>
</dbReference>
<evidence type="ECO:0000256" key="5">
    <source>
        <dbReference type="ARBA" id="ARBA00022692"/>
    </source>
</evidence>
<dbReference type="SUPFAM" id="SSF53649">
    <property type="entry name" value="Alkaline phosphatase-like"/>
    <property type="match status" value="1"/>
</dbReference>
<dbReference type="Gene3D" id="3.40.720.10">
    <property type="entry name" value="Alkaline Phosphatase, subunit A"/>
    <property type="match status" value="1"/>
</dbReference>
<keyword evidence="9" id="KW-0479">Metal-binding</keyword>
<comment type="similarity">
    <text evidence="3">Belongs to the LTA synthase family.</text>
</comment>
<keyword evidence="4" id="KW-1003">Cell membrane</keyword>
<keyword evidence="7 12" id="KW-0472">Membrane</keyword>
<name>A0A2S1KPX8_9LACO</name>
<dbReference type="GO" id="GO:0046872">
    <property type="term" value="F:metal ion binding"/>
    <property type="evidence" value="ECO:0007669"/>
    <property type="project" value="UniProtKB-KW"/>
</dbReference>
<dbReference type="EMBL" id="CP020928">
    <property type="protein sequence ID" value="AWF95070.1"/>
    <property type="molecule type" value="Genomic_DNA"/>
</dbReference>
<protein>
    <submittedName>
        <fullName evidence="14">Lipoteichoic acid synthase 1</fullName>
    </submittedName>
</protein>
<evidence type="ECO:0000256" key="4">
    <source>
        <dbReference type="ARBA" id="ARBA00022475"/>
    </source>
</evidence>
<dbReference type="GO" id="GO:0005886">
    <property type="term" value="C:plasma membrane"/>
    <property type="evidence" value="ECO:0007669"/>
    <property type="project" value="UniProtKB-SubCell"/>
</dbReference>
<feature type="binding site" evidence="10">
    <location>
        <position position="491"/>
    </location>
    <ligand>
        <name>Mn(2+)</name>
        <dbReference type="ChEBI" id="CHEBI:29035"/>
    </ligand>
</feature>
<sequence>MERNKMQRVISAIKKWWPDFNSTVGFFLLSVFLVWLKTYWAYKTKFSLGVSGSLQEFLLFLNPIPTAIILLGIALYFRGRIAYWLMLLINLVQTIWLFANILYYREFSDFLSLNIMNSGGSVENNLSKSIAGIIQGSDFLVFLDIIVLIVLLLTKVIKVDKTAVQKRFAALTTVFGILLMLVGYGISSKDRSGLLTRTFDNNYIVKYLGLNEYAAYNVFKTKQTADVKKEAKASDLDKIKQFVKNNSTLQNSVYFGKEKGKNVIMFHLESFQQFLIDYKVNGVEVTPNLNKFYHDQNTLAFDNFYNEVGQGKTADAEMMLETGLFGTASGSAMVNYGTSNTYQAVPAWLDQQGYTTAAFHGDVASFWNRDNTYKSWGYDYFFSKPYYKDADNASYNIGYGMKDKIFLQDAAKYVEQLPQPFYAKLITVTNHYPYDLDKQNISIEKTTTGDKTVDGYVQTARYLDQSFAEFLNWMKKSGLYDKSMIVLYGDHYGISENHPAAIAKLMGKSSVNKYDLANWQKVPFIVHAPGLQGGVNHTYGGEIDVMPTLLHLLGVSTANDVQFGQDLLATNRKQVVPFRNGDWVSAEYMKYGGNYYVTTTGTKINPKEDPRAKEIIEQTQAYVNKMLTYSDNVQTGDLLRFYTPEGFKKVKKSDYSYKKSDGLKLLKQMDKKQDTTLKDQHDQKSTMADYVTDAPELGGQPQTIQQASSSSSTSTDGAATDSATVDDSGAATDSTAVGQ</sequence>
<keyword evidence="6 12" id="KW-1133">Transmembrane helix</keyword>
<evidence type="ECO:0000259" key="13">
    <source>
        <dbReference type="Pfam" id="PF00884"/>
    </source>
</evidence>
<dbReference type="InterPro" id="IPR012160">
    <property type="entry name" value="LtaS-like"/>
</dbReference>
<organism evidence="14 15">
    <name type="scientific">Weissella cibaria</name>
    <dbReference type="NCBI Taxonomy" id="137591"/>
    <lineage>
        <taxon>Bacteria</taxon>
        <taxon>Bacillati</taxon>
        <taxon>Bacillota</taxon>
        <taxon>Bacilli</taxon>
        <taxon>Lactobacillales</taxon>
        <taxon>Lactobacillaceae</taxon>
        <taxon>Weissella</taxon>
    </lineage>
</organism>
<comment type="pathway">
    <text evidence="2">Cell wall biogenesis; lipoteichoic acid biosynthesis.</text>
</comment>
<evidence type="ECO:0000256" key="8">
    <source>
        <dbReference type="PIRSR" id="PIRSR005091-1"/>
    </source>
</evidence>
<feature type="transmembrane region" description="Helical" evidence="12">
    <location>
        <begin position="168"/>
        <end position="187"/>
    </location>
</feature>
<evidence type="ECO:0000256" key="11">
    <source>
        <dbReference type="SAM" id="MobiDB-lite"/>
    </source>
</evidence>
<evidence type="ECO:0000313" key="15">
    <source>
        <dbReference type="Proteomes" id="UP000244870"/>
    </source>
</evidence>
<evidence type="ECO:0000256" key="7">
    <source>
        <dbReference type="ARBA" id="ARBA00023136"/>
    </source>
</evidence>
<feature type="compositionally biased region" description="Low complexity" evidence="11">
    <location>
        <begin position="707"/>
        <end position="739"/>
    </location>
</feature>
<accession>A0A2S1KPX8</accession>
<dbReference type="InterPro" id="IPR000917">
    <property type="entry name" value="Sulfatase_N"/>
</dbReference>